<feature type="region of interest" description="Disordered" evidence="1">
    <location>
        <begin position="19"/>
        <end position="77"/>
    </location>
</feature>
<dbReference type="InterPro" id="IPR036680">
    <property type="entry name" value="SPOR-like_sf"/>
</dbReference>
<dbReference type="Proteomes" id="UP001220962">
    <property type="component" value="Chromosome"/>
</dbReference>
<evidence type="ECO:0000256" key="1">
    <source>
        <dbReference type="SAM" id="MobiDB-lite"/>
    </source>
</evidence>
<evidence type="ECO:0000313" key="4">
    <source>
        <dbReference type="EMBL" id="WDH81817.1"/>
    </source>
</evidence>
<keyword evidence="2" id="KW-0812">Transmembrane</keyword>
<organism evidence="4 6">
    <name type="scientific">Paenibacillus urinalis</name>
    <dbReference type="NCBI Taxonomy" id="521520"/>
    <lineage>
        <taxon>Bacteria</taxon>
        <taxon>Bacillati</taxon>
        <taxon>Bacillota</taxon>
        <taxon>Bacilli</taxon>
        <taxon>Bacillales</taxon>
        <taxon>Paenibacillaceae</taxon>
        <taxon>Paenibacillus</taxon>
    </lineage>
</organism>
<dbReference type="InterPro" id="IPR007730">
    <property type="entry name" value="SPOR-like_dom"/>
</dbReference>
<dbReference type="Pfam" id="PF05036">
    <property type="entry name" value="SPOR"/>
    <property type="match status" value="1"/>
</dbReference>
<feature type="compositionally biased region" description="Basic and acidic residues" evidence="1">
    <location>
        <begin position="19"/>
        <end position="44"/>
    </location>
</feature>
<feature type="compositionally biased region" description="Basic and acidic residues" evidence="1">
    <location>
        <begin position="66"/>
        <end position="77"/>
    </location>
</feature>
<dbReference type="SUPFAM" id="SSF110997">
    <property type="entry name" value="Sporulation related repeat"/>
    <property type="match status" value="1"/>
</dbReference>
<dbReference type="EMBL" id="CP118108">
    <property type="protein sequence ID" value="WDI01543.1"/>
    <property type="molecule type" value="Genomic_DNA"/>
</dbReference>
<keyword evidence="2" id="KW-0472">Membrane</keyword>
<dbReference type="RefSeq" id="WP_052512294.1">
    <property type="nucleotide sequence ID" value="NZ_CP118101.1"/>
</dbReference>
<accession>A0AAX3MZP2</accession>
<evidence type="ECO:0000313" key="7">
    <source>
        <dbReference type="Proteomes" id="UP001221519"/>
    </source>
</evidence>
<evidence type="ECO:0000256" key="2">
    <source>
        <dbReference type="SAM" id="Phobius"/>
    </source>
</evidence>
<protein>
    <submittedName>
        <fullName evidence="4">SPOR domain-containing protein</fullName>
    </submittedName>
</protein>
<name>A0AAX3MZP2_9BACL</name>
<reference evidence="4 7" key="1">
    <citation type="submission" date="2023-02" db="EMBL/GenBank/DDBJ databases">
        <title>Pathogen: clinical or host-associated sample.</title>
        <authorList>
            <person name="Hergert J."/>
            <person name="Casey R."/>
            <person name="Wagner J."/>
            <person name="Young E.L."/>
            <person name="Oakeson K.F."/>
        </authorList>
    </citation>
    <scope>NUCLEOTIDE SEQUENCE</scope>
    <source>
        <strain evidence="5 7">2022CK-00829</strain>
        <strain evidence="4">2022CK-00830</strain>
    </source>
</reference>
<evidence type="ECO:0000313" key="5">
    <source>
        <dbReference type="EMBL" id="WDI01543.1"/>
    </source>
</evidence>
<evidence type="ECO:0000259" key="3">
    <source>
        <dbReference type="Pfam" id="PF05036"/>
    </source>
</evidence>
<dbReference type="GO" id="GO:0042834">
    <property type="term" value="F:peptidoglycan binding"/>
    <property type="evidence" value="ECO:0007669"/>
    <property type="project" value="InterPro"/>
</dbReference>
<evidence type="ECO:0000313" key="6">
    <source>
        <dbReference type="Proteomes" id="UP001220962"/>
    </source>
</evidence>
<proteinExistence type="predicted"/>
<feature type="compositionally biased region" description="Polar residues" evidence="1">
    <location>
        <begin position="53"/>
        <end position="63"/>
    </location>
</feature>
<keyword evidence="7" id="KW-1185">Reference proteome</keyword>
<feature type="domain" description="SPOR" evidence="3">
    <location>
        <begin position="226"/>
        <end position="289"/>
    </location>
</feature>
<gene>
    <name evidence="4" type="ORF">PUW23_20295</name>
    <name evidence="5" type="ORF">PUW25_20175</name>
</gene>
<sequence>MNKARMTFRFNEDKPAAKLESDIVKSGDERKLSKERTTAKHDITDPEPVEMPQITNPPQTVTSLPLDEREVEGRSDQDSFSADRVYVDRRIYEDWEEPFGSYSSVPIVAGHEHYKEPQEKDKQHRDSYEEAEDQNPFYVDQASENYSIYRGPRNVWKMTGSIIAAVVTGVMFGFVAMSMVNSENTSNTVSPVSVPASSGVTQETAAEGAGTVPAGTTSAVTIPAVTYYMLQYGVFSSSEGAEQAKAELTIAGIAAGSDPLDELRVYAGVSADRENAKLISNQLRTEGVELYVREIHLPEITGLQFSGDQSTAAEFFSSSRAVTEILTSLSIKQLGQQEQKALSEADMIAVTDAHQRWTGTVTKVRSGLPAESESVELQMEAAMNTAVTAVAEYNKNPSKEHIWKVQSQVMNYILLEKQLLEIIKQA</sequence>
<dbReference type="AlphaFoldDB" id="A0AAX3MZP2"/>
<feature type="transmembrane region" description="Helical" evidence="2">
    <location>
        <begin position="160"/>
        <end position="180"/>
    </location>
</feature>
<dbReference type="Gene3D" id="3.30.70.1070">
    <property type="entry name" value="Sporulation related repeat"/>
    <property type="match status" value="1"/>
</dbReference>
<dbReference type="Proteomes" id="UP001221519">
    <property type="component" value="Chromosome"/>
</dbReference>
<dbReference type="EMBL" id="CP118101">
    <property type="protein sequence ID" value="WDH81817.1"/>
    <property type="molecule type" value="Genomic_DNA"/>
</dbReference>
<keyword evidence="2" id="KW-1133">Transmembrane helix</keyword>